<dbReference type="Proteomes" id="UP000297527">
    <property type="component" value="Unassembled WGS sequence"/>
</dbReference>
<gene>
    <name evidence="2" type="ORF">BCON_0575g00030</name>
</gene>
<proteinExistence type="predicted"/>
<dbReference type="AlphaFoldDB" id="A0A4Z1H7W3"/>
<keyword evidence="3" id="KW-1185">Reference proteome</keyword>
<dbReference type="OrthoDB" id="10382953at2759"/>
<accession>A0A4Z1H7W3</accession>
<name>A0A4Z1H7W3_9HELO</name>
<keyword evidence="1" id="KW-0175">Coiled coil</keyword>
<reference evidence="2 3" key="1">
    <citation type="submission" date="2017-12" db="EMBL/GenBank/DDBJ databases">
        <title>Comparative genomics of Botrytis spp.</title>
        <authorList>
            <person name="Valero-Jimenez C.A."/>
            <person name="Tapia P."/>
            <person name="Veloso J."/>
            <person name="Silva-Moreno E."/>
            <person name="Staats M."/>
            <person name="Valdes J.H."/>
            <person name="Van Kan J.A.L."/>
        </authorList>
    </citation>
    <scope>NUCLEOTIDE SEQUENCE [LARGE SCALE GENOMIC DNA]</scope>
    <source>
        <strain evidence="2 3">MUCL11595</strain>
    </source>
</reference>
<dbReference type="EMBL" id="PQXN01000573">
    <property type="protein sequence ID" value="TGO44191.1"/>
    <property type="molecule type" value="Genomic_DNA"/>
</dbReference>
<evidence type="ECO:0000256" key="1">
    <source>
        <dbReference type="SAM" id="Coils"/>
    </source>
</evidence>
<protein>
    <submittedName>
        <fullName evidence="2">Uncharacterized protein</fullName>
    </submittedName>
</protein>
<evidence type="ECO:0000313" key="2">
    <source>
        <dbReference type="EMBL" id="TGO44191.1"/>
    </source>
</evidence>
<organism evidence="2 3">
    <name type="scientific">Botryotinia convoluta</name>
    <dbReference type="NCBI Taxonomy" id="54673"/>
    <lineage>
        <taxon>Eukaryota</taxon>
        <taxon>Fungi</taxon>
        <taxon>Dikarya</taxon>
        <taxon>Ascomycota</taxon>
        <taxon>Pezizomycotina</taxon>
        <taxon>Leotiomycetes</taxon>
        <taxon>Helotiales</taxon>
        <taxon>Sclerotiniaceae</taxon>
        <taxon>Botryotinia</taxon>
    </lineage>
</organism>
<feature type="coiled-coil region" evidence="1">
    <location>
        <begin position="57"/>
        <end position="84"/>
    </location>
</feature>
<evidence type="ECO:0000313" key="3">
    <source>
        <dbReference type="Proteomes" id="UP000297527"/>
    </source>
</evidence>
<comment type="caution">
    <text evidence="2">The sequence shown here is derived from an EMBL/GenBank/DDBJ whole genome shotgun (WGS) entry which is preliminary data.</text>
</comment>
<sequence>MPTSYKIAKPDKLPEKDEEINFEHRRLRKLDEIVRELIRKESSERTRIINDLKERVIPKMTRDIQAARVEISEKEERQKVVESDKMSLLNQHPPGSKEYNDAKLLHNTACCILYSYQRKLPEKIREYEAYVESCTRVLNSYPQYHYDEEMDHHLIHTSHYDED</sequence>